<gene>
    <name evidence="3" type="ORF">ALEPTO_LOCUS10924</name>
</gene>
<dbReference type="PROSITE" id="PS51886">
    <property type="entry name" value="TLDC"/>
    <property type="match status" value="1"/>
</dbReference>
<dbReference type="OrthoDB" id="6359816at2759"/>
<keyword evidence="4" id="KW-1185">Reference proteome</keyword>
<organism evidence="3 4">
    <name type="scientific">Ambispora leptoticha</name>
    <dbReference type="NCBI Taxonomy" id="144679"/>
    <lineage>
        <taxon>Eukaryota</taxon>
        <taxon>Fungi</taxon>
        <taxon>Fungi incertae sedis</taxon>
        <taxon>Mucoromycota</taxon>
        <taxon>Glomeromycotina</taxon>
        <taxon>Glomeromycetes</taxon>
        <taxon>Archaeosporales</taxon>
        <taxon>Ambisporaceae</taxon>
        <taxon>Ambispora</taxon>
    </lineage>
</organism>
<dbReference type="PROSITE" id="PS50097">
    <property type="entry name" value="BTB"/>
    <property type="match status" value="1"/>
</dbReference>
<dbReference type="InterPro" id="IPR011333">
    <property type="entry name" value="SKP1/BTB/POZ_sf"/>
</dbReference>
<evidence type="ECO:0000259" key="1">
    <source>
        <dbReference type="PROSITE" id="PS50097"/>
    </source>
</evidence>
<dbReference type="PANTHER" id="PTHR24410">
    <property type="entry name" value="HL07962P-RELATED"/>
    <property type="match status" value="1"/>
</dbReference>
<reference evidence="3" key="1">
    <citation type="submission" date="2021-06" db="EMBL/GenBank/DDBJ databases">
        <authorList>
            <person name="Kallberg Y."/>
            <person name="Tangrot J."/>
            <person name="Rosling A."/>
        </authorList>
    </citation>
    <scope>NUCLEOTIDE SEQUENCE</scope>
    <source>
        <strain evidence="3">FL130A</strain>
    </source>
</reference>
<evidence type="ECO:0000313" key="4">
    <source>
        <dbReference type="Proteomes" id="UP000789508"/>
    </source>
</evidence>
<name>A0A9N9HI96_9GLOM</name>
<dbReference type="Pfam" id="PF00651">
    <property type="entry name" value="BTB"/>
    <property type="match status" value="1"/>
</dbReference>
<dbReference type="CDD" id="cd18186">
    <property type="entry name" value="BTB_POZ_ZBTB_KLHL-like"/>
    <property type="match status" value="1"/>
</dbReference>
<dbReference type="PANTHER" id="PTHR24410:SF23">
    <property type="entry name" value="BTB DOMAIN-CONTAINING PROTEIN-RELATED"/>
    <property type="match status" value="1"/>
</dbReference>
<dbReference type="InterPro" id="IPR000210">
    <property type="entry name" value="BTB/POZ_dom"/>
</dbReference>
<sequence>MTIEYFLSSLCEDFSRLLESSDDYNVKIKVGQEPDYRVFDAHSVVLRARSSYFRAALSKDWAKSEGDKLILLKPNISPRIFEVVLRFIYTGGLAWDTLKGAEDILNLLVAADELGLTELLSRVETHLLYQKSEWLKKNFVLVHRTVFKSESFKKLQQFCLEKISHDPQSLFNSEDFTTIDQNLLFSLLGRDDLLLEEIDIWKHVIKWGVVRNSKLKSERMEKWTSEDWQNLEKTLRNFIPLIRFAHINSADFYTYIRPYRKIIPDEIFEDTLRTILIPGSKPKIGPLLPSRGEIQSTLINIQHASIISSWIDRRDPLHYYTPADSPYKFTTLLRGTRDGFSPKTFRERCNNQGSTVVILKIHGTSQLIGGYNPIHWGYTDKGWVNTTQSFLFSLGDGINLAHLMLSRVQNAECAICENHYRGPKFGYMDLVMGLSGHPFNEPGSCQCQRRQYEKSIVDTSELFHADEYE</sequence>
<dbReference type="InterPro" id="IPR051481">
    <property type="entry name" value="BTB-POZ/Galectin-3-binding"/>
</dbReference>
<accession>A0A9N9HI96</accession>
<dbReference type="InterPro" id="IPR011705">
    <property type="entry name" value="BACK"/>
</dbReference>
<dbReference type="Pfam" id="PF07534">
    <property type="entry name" value="TLD"/>
    <property type="match status" value="1"/>
</dbReference>
<feature type="domain" description="BTB" evidence="1">
    <location>
        <begin position="24"/>
        <end position="97"/>
    </location>
</feature>
<dbReference type="AlphaFoldDB" id="A0A9N9HI96"/>
<evidence type="ECO:0000313" key="3">
    <source>
        <dbReference type="EMBL" id="CAG8683296.1"/>
    </source>
</evidence>
<feature type="non-terminal residue" evidence="3">
    <location>
        <position position="469"/>
    </location>
</feature>
<proteinExistence type="predicted"/>
<dbReference type="Pfam" id="PF07707">
    <property type="entry name" value="BACK"/>
    <property type="match status" value="1"/>
</dbReference>
<dbReference type="EMBL" id="CAJVPS010014601">
    <property type="protein sequence ID" value="CAG8683296.1"/>
    <property type="molecule type" value="Genomic_DNA"/>
</dbReference>
<evidence type="ECO:0000259" key="2">
    <source>
        <dbReference type="PROSITE" id="PS51886"/>
    </source>
</evidence>
<feature type="domain" description="TLDc" evidence="2">
    <location>
        <begin position="297"/>
        <end position="469"/>
    </location>
</feature>
<protein>
    <submittedName>
        <fullName evidence="3">2872_t:CDS:1</fullName>
    </submittedName>
</protein>
<comment type="caution">
    <text evidence="3">The sequence shown here is derived from an EMBL/GenBank/DDBJ whole genome shotgun (WGS) entry which is preliminary data.</text>
</comment>
<dbReference type="Gene3D" id="1.25.40.420">
    <property type="match status" value="1"/>
</dbReference>
<dbReference type="SMART" id="SM00225">
    <property type="entry name" value="BTB"/>
    <property type="match status" value="1"/>
</dbReference>
<dbReference type="Proteomes" id="UP000789508">
    <property type="component" value="Unassembled WGS sequence"/>
</dbReference>
<dbReference type="SUPFAM" id="SSF54695">
    <property type="entry name" value="POZ domain"/>
    <property type="match status" value="1"/>
</dbReference>
<dbReference type="Gene3D" id="3.30.710.10">
    <property type="entry name" value="Potassium Channel Kv1.1, Chain A"/>
    <property type="match status" value="1"/>
</dbReference>
<dbReference type="InterPro" id="IPR006571">
    <property type="entry name" value="TLDc_dom"/>
</dbReference>